<dbReference type="EMBL" id="AP019300">
    <property type="protein sequence ID" value="BBH00779.1"/>
    <property type="molecule type" value="Genomic_DNA"/>
</dbReference>
<name>A0A4Y1R9B3_PRUDU</name>
<proteinExistence type="predicted"/>
<feature type="non-terminal residue" evidence="2">
    <location>
        <position position="1"/>
    </location>
</feature>
<dbReference type="AlphaFoldDB" id="A0A4Y1R9B3"/>
<reference evidence="2" key="1">
    <citation type="journal article" date="2019" name="Science">
        <title>Mutation of a bHLH transcription factor allowed almond domestication.</title>
        <authorList>
            <person name="Sanchez-Perez R."/>
            <person name="Pavan S."/>
            <person name="Mazzeo R."/>
            <person name="Moldovan C."/>
            <person name="Aiese Cigliano R."/>
            <person name="Del Cueto J."/>
            <person name="Ricciardi F."/>
            <person name="Lotti C."/>
            <person name="Ricciardi L."/>
            <person name="Dicenta F."/>
            <person name="Lopez-Marques R.L."/>
            <person name="Lindberg Moller B."/>
        </authorList>
    </citation>
    <scope>NUCLEOTIDE SEQUENCE</scope>
</reference>
<accession>A0A4Y1R9B3</accession>
<feature type="compositionally biased region" description="Pro residues" evidence="1">
    <location>
        <begin position="68"/>
        <end position="77"/>
    </location>
</feature>
<sequence length="174" mass="19607">ARIGAVTKKLWSKNREGQNGNLAKKSDFIPLSLLPVTFSLLPLSPSRDLGSCDPSPSKGRPGHHRPSRSPPLVPTGPPSCRRHNLTDLNPGDALSWPENHVFRRRFLQSHPNFQLRFLLISPPNRSSKASEVQPISMRKLQRAVEVRGIHHRANHSFRAKGRLCRIFGRSLRKI</sequence>
<protein>
    <submittedName>
        <fullName evidence="2">Uncharacterized protein</fullName>
    </submittedName>
</protein>
<organism evidence="2">
    <name type="scientific">Prunus dulcis</name>
    <name type="common">Almond</name>
    <name type="synonym">Amygdalus dulcis</name>
    <dbReference type="NCBI Taxonomy" id="3755"/>
    <lineage>
        <taxon>Eukaryota</taxon>
        <taxon>Viridiplantae</taxon>
        <taxon>Streptophyta</taxon>
        <taxon>Embryophyta</taxon>
        <taxon>Tracheophyta</taxon>
        <taxon>Spermatophyta</taxon>
        <taxon>Magnoliopsida</taxon>
        <taxon>eudicotyledons</taxon>
        <taxon>Gunneridae</taxon>
        <taxon>Pentapetalae</taxon>
        <taxon>rosids</taxon>
        <taxon>fabids</taxon>
        <taxon>Rosales</taxon>
        <taxon>Rosaceae</taxon>
        <taxon>Amygdaloideae</taxon>
        <taxon>Amygdaleae</taxon>
        <taxon>Prunus</taxon>
    </lineage>
</organism>
<feature type="region of interest" description="Disordered" evidence="1">
    <location>
        <begin position="47"/>
        <end position="79"/>
    </location>
</feature>
<evidence type="ECO:0000313" key="2">
    <source>
        <dbReference type="EMBL" id="BBH00779.1"/>
    </source>
</evidence>
<gene>
    <name evidence="2" type="ORF">Prudu_010856</name>
</gene>
<evidence type="ECO:0000256" key="1">
    <source>
        <dbReference type="SAM" id="MobiDB-lite"/>
    </source>
</evidence>